<proteinExistence type="predicted"/>
<gene>
    <name evidence="1" type="ORF">HX810_28870</name>
    <name evidence="2" type="ORF">SAMN05216247_114124</name>
</gene>
<protein>
    <submittedName>
        <fullName evidence="2">Uncharacterized protein</fullName>
    </submittedName>
</protein>
<dbReference type="AlphaFoldDB" id="A0A1H3UIW9"/>
<evidence type="ECO:0000313" key="3">
    <source>
        <dbReference type="Proteomes" id="UP000182902"/>
    </source>
</evidence>
<dbReference type="Proteomes" id="UP000182902">
    <property type="component" value="Unassembled WGS sequence"/>
</dbReference>
<reference evidence="1 4" key="2">
    <citation type="submission" date="2020-04" db="EMBL/GenBank/DDBJ databases">
        <title>Molecular characterization of pseudomonads from Agaricus bisporus reveal novel blotch 2 pathogens in Western Europe.</title>
        <authorList>
            <person name="Taparia T."/>
            <person name="Krijger M."/>
            <person name="Haynes E."/>
            <person name="Elpinstone J.G."/>
            <person name="Noble R."/>
            <person name="Van Der Wolf J."/>
        </authorList>
    </citation>
    <scope>NUCLEOTIDE SEQUENCE [LARGE SCALE GENOMIC DNA]</scope>
    <source>
        <strain evidence="1 4">IPO3765</strain>
    </source>
</reference>
<name>A0A1H3UIW9_9PSED</name>
<accession>A0A1H3UIW9</accession>
<dbReference type="EMBL" id="FNOX01000014">
    <property type="protein sequence ID" value="SDZ62423.1"/>
    <property type="molecule type" value="Genomic_DNA"/>
</dbReference>
<evidence type="ECO:0000313" key="1">
    <source>
        <dbReference type="EMBL" id="NWF11694.1"/>
    </source>
</evidence>
<dbReference type="Proteomes" id="UP000561369">
    <property type="component" value="Unassembled WGS sequence"/>
</dbReference>
<dbReference type="RefSeq" id="WP_139114120.1">
    <property type="nucleotide sequence ID" value="NZ_FNOX01000014.1"/>
</dbReference>
<dbReference type="EMBL" id="JACAQV010000034">
    <property type="protein sequence ID" value="NWF11694.1"/>
    <property type="molecule type" value="Genomic_DNA"/>
</dbReference>
<evidence type="ECO:0000313" key="2">
    <source>
        <dbReference type="EMBL" id="SDZ62423.1"/>
    </source>
</evidence>
<evidence type="ECO:0000313" key="4">
    <source>
        <dbReference type="Proteomes" id="UP000561369"/>
    </source>
</evidence>
<organism evidence="2 3">
    <name type="scientific">Pseudomonas salomonii</name>
    <dbReference type="NCBI Taxonomy" id="191391"/>
    <lineage>
        <taxon>Bacteria</taxon>
        <taxon>Pseudomonadati</taxon>
        <taxon>Pseudomonadota</taxon>
        <taxon>Gammaproteobacteria</taxon>
        <taxon>Pseudomonadales</taxon>
        <taxon>Pseudomonadaceae</taxon>
        <taxon>Pseudomonas</taxon>
    </lineage>
</organism>
<sequence>MIFSKILLHLITYPRLFSLSELLAGWLIVVALLISSADNPAQARSRLGELDVRLVNESPCFSPGVGELDYSKGPIQLSAVIVSDTTTAPYTEVWSFYLTGQARTVQSLLSCITYGQTPAQAADVHGPIPLQTGRVYTAFVDVDKPDARDPTFGYMAYFCLLKHRDNLLRLVKLEFVQDRWNVEACDPGLPDLSLYSEQGNRGTAKALRSRL</sequence>
<reference evidence="2 3" key="1">
    <citation type="submission" date="2016-10" db="EMBL/GenBank/DDBJ databases">
        <authorList>
            <person name="de Groot N.N."/>
        </authorList>
    </citation>
    <scope>NUCLEOTIDE SEQUENCE [LARGE SCALE GENOMIC DNA]</scope>
    <source>
        <strain evidence="2 3">ICMP 14252</strain>
    </source>
</reference>